<reference evidence="2 3" key="1">
    <citation type="submission" date="2018-11" db="EMBL/GenBank/DDBJ databases">
        <authorList>
            <consortium name="Pathogen Informatics"/>
        </authorList>
    </citation>
    <scope>NUCLEOTIDE SEQUENCE [LARGE SCALE GENOMIC DNA]</scope>
</reference>
<evidence type="ECO:0000313" key="2">
    <source>
        <dbReference type="EMBL" id="VDM68962.1"/>
    </source>
</evidence>
<evidence type="ECO:0000256" key="1">
    <source>
        <dbReference type="SAM" id="MobiDB-lite"/>
    </source>
</evidence>
<protein>
    <submittedName>
        <fullName evidence="2">Uncharacterized protein</fullName>
    </submittedName>
</protein>
<organism evidence="2 3">
    <name type="scientific">Strongylus vulgaris</name>
    <name type="common">Blood worm</name>
    <dbReference type="NCBI Taxonomy" id="40348"/>
    <lineage>
        <taxon>Eukaryota</taxon>
        <taxon>Metazoa</taxon>
        <taxon>Ecdysozoa</taxon>
        <taxon>Nematoda</taxon>
        <taxon>Chromadorea</taxon>
        <taxon>Rhabditida</taxon>
        <taxon>Rhabditina</taxon>
        <taxon>Rhabditomorpha</taxon>
        <taxon>Strongyloidea</taxon>
        <taxon>Strongylidae</taxon>
        <taxon>Strongylus</taxon>
    </lineage>
</organism>
<name>A0A3P7KNJ3_STRVU</name>
<dbReference type="EMBL" id="UYYB01010603">
    <property type="protein sequence ID" value="VDM68962.1"/>
    <property type="molecule type" value="Genomic_DNA"/>
</dbReference>
<feature type="region of interest" description="Disordered" evidence="1">
    <location>
        <begin position="10"/>
        <end position="47"/>
    </location>
</feature>
<proteinExistence type="predicted"/>
<feature type="compositionally biased region" description="Low complexity" evidence="1">
    <location>
        <begin position="10"/>
        <end position="22"/>
    </location>
</feature>
<sequence length="78" mass="8898">MQYTITFFRPEQSQSSFRQSFSNTIQPRPSPAPFQFNRPTRPTPDVRRPTAVSALIEMALSVVLIGYHIAEVNDFTPI</sequence>
<keyword evidence="3" id="KW-1185">Reference proteome</keyword>
<accession>A0A3P7KNJ3</accession>
<dbReference type="AlphaFoldDB" id="A0A3P7KNJ3"/>
<evidence type="ECO:0000313" key="3">
    <source>
        <dbReference type="Proteomes" id="UP000270094"/>
    </source>
</evidence>
<dbReference type="Proteomes" id="UP000270094">
    <property type="component" value="Unassembled WGS sequence"/>
</dbReference>
<gene>
    <name evidence="2" type="ORF">SVUK_LOCUS3960</name>
</gene>